<protein>
    <recommendedName>
        <fullName evidence="5">UspA domain-containing protein</fullName>
    </recommendedName>
</protein>
<evidence type="ECO:0000313" key="7">
    <source>
        <dbReference type="Proteomes" id="UP000025238"/>
    </source>
</evidence>
<dbReference type="InterPro" id="IPR014729">
    <property type="entry name" value="Rossmann-like_a/b/a_fold"/>
</dbReference>
<feature type="domain" description="UspA" evidence="5">
    <location>
        <begin position="8"/>
        <end position="128"/>
    </location>
</feature>
<evidence type="ECO:0000256" key="3">
    <source>
        <dbReference type="ARBA" id="ARBA00011738"/>
    </source>
</evidence>
<dbReference type="Pfam" id="PF00582">
    <property type="entry name" value="Usp"/>
    <property type="match status" value="2"/>
</dbReference>
<dbReference type="Gene3D" id="3.40.50.620">
    <property type="entry name" value="HUPs"/>
    <property type="match status" value="2"/>
</dbReference>
<keyword evidence="4" id="KW-0963">Cytoplasm</keyword>
<accession>A0A023WWS0</accession>
<dbReference type="SUPFAM" id="SSF52402">
    <property type="entry name" value="Adenine nucleotide alpha hydrolases-like"/>
    <property type="match status" value="2"/>
</dbReference>
<evidence type="ECO:0000313" key="6">
    <source>
        <dbReference type="EMBL" id="AHY44538.1"/>
    </source>
</evidence>
<dbReference type="PANTHER" id="PTHR46268:SF23">
    <property type="entry name" value="UNIVERSAL STRESS PROTEIN A-RELATED"/>
    <property type="match status" value="1"/>
</dbReference>
<feature type="domain" description="UspA" evidence="5">
    <location>
        <begin position="137"/>
        <end position="270"/>
    </location>
</feature>
<evidence type="ECO:0000256" key="2">
    <source>
        <dbReference type="ARBA" id="ARBA00008791"/>
    </source>
</evidence>
<dbReference type="OrthoDB" id="9792500at2"/>
<evidence type="ECO:0000256" key="1">
    <source>
        <dbReference type="ARBA" id="ARBA00004496"/>
    </source>
</evidence>
<evidence type="ECO:0000259" key="5">
    <source>
        <dbReference type="Pfam" id="PF00582"/>
    </source>
</evidence>
<comment type="subunit">
    <text evidence="3">Homodimer.</text>
</comment>
<dbReference type="InterPro" id="IPR006015">
    <property type="entry name" value="Universal_stress_UspA"/>
</dbReference>
<proteinExistence type="inferred from homology"/>
<dbReference type="Proteomes" id="UP000025238">
    <property type="component" value="Chromosome"/>
</dbReference>
<sequence length="270" mass="29704">MLQQNRVQHILVAHDLSPDADLALQRAAGLARQTGARISLLHVLDDRDAASDEQHARALLQQRLQENELGQLEPWIRRGQPVEEIRTQAEGLEVDLLVLGRHHKGASQGFAGTTLERIMLESPAPLLLAIAPAEAPYQRAMAALDFSRCATRAMQCAWELLGDGAELHALHIDEMAEVHGPDYEGLSLQQELFDQLIEDIQPQLPDTGALLSYSLHQGERNNCMDAALRDLQPQLLALGSHSRGELSSALLGSLARQFIDNPPCDILIAR</sequence>
<gene>
    <name evidence="6" type="ORF">UIB01_19490</name>
</gene>
<dbReference type="CDD" id="cd00293">
    <property type="entry name" value="USP-like"/>
    <property type="match status" value="2"/>
</dbReference>
<dbReference type="AlphaFoldDB" id="A0A023WWS0"/>
<organism evidence="6 7">
    <name type="scientific">Stutzerimonas stutzeri</name>
    <name type="common">Pseudomonas stutzeri</name>
    <dbReference type="NCBI Taxonomy" id="316"/>
    <lineage>
        <taxon>Bacteria</taxon>
        <taxon>Pseudomonadati</taxon>
        <taxon>Pseudomonadota</taxon>
        <taxon>Gammaproteobacteria</taxon>
        <taxon>Pseudomonadales</taxon>
        <taxon>Pseudomonadaceae</taxon>
        <taxon>Stutzerimonas</taxon>
    </lineage>
</organism>
<reference evidence="6 7" key="1">
    <citation type="submission" date="2014-03" db="EMBL/GenBank/DDBJ databases">
        <title>Complete genome sequence of Pseudomonas stutzeri 19SMN4.</title>
        <authorList>
            <person name="Brunet-Galmes I."/>
            <person name="Nogales B."/>
            <person name="Busquets A."/>
            <person name="Pena A."/>
            <person name="Gomila M."/>
            <person name="Garcia-Valdes E."/>
            <person name="Lalucat J."/>
            <person name="Bennasar A."/>
            <person name="Bosch R."/>
        </authorList>
    </citation>
    <scope>NUCLEOTIDE SEQUENCE [LARGE SCALE GENOMIC DNA]</scope>
    <source>
        <strain evidence="6 7">19SMN4</strain>
    </source>
</reference>
<dbReference type="EMBL" id="CP007509">
    <property type="protein sequence ID" value="AHY44538.1"/>
    <property type="molecule type" value="Genomic_DNA"/>
</dbReference>
<dbReference type="InterPro" id="IPR006016">
    <property type="entry name" value="UspA"/>
</dbReference>
<dbReference type="PATRIC" id="fig|316.97.peg.3895"/>
<dbReference type="PRINTS" id="PR01438">
    <property type="entry name" value="UNVRSLSTRESS"/>
</dbReference>
<comment type="similarity">
    <text evidence="2">Belongs to the universal stress protein A family.</text>
</comment>
<comment type="subcellular location">
    <subcellularLocation>
        <location evidence="1">Cytoplasm</location>
    </subcellularLocation>
</comment>
<dbReference type="GO" id="GO:0005737">
    <property type="term" value="C:cytoplasm"/>
    <property type="evidence" value="ECO:0007669"/>
    <property type="project" value="UniProtKB-SubCell"/>
</dbReference>
<dbReference type="PANTHER" id="PTHR46268">
    <property type="entry name" value="STRESS RESPONSE PROTEIN NHAX"/>
    <property type="match status" value="1"/>
</dbReference>
<evidence type="ECO:0000256" key="4">
    <source>
        <dbReference type="ARBA" id="ARBA00022490"/>
    </source>
</evidence>
<name>A0A023WWS0_STUST</name>
<dbReference type="KEGG" id="pstu:UIB01_19490"/>